<reference evidence="3" key="2">
    <citation type="journal article" date="2013" name="Nat. Genet.">
        <title>The genome of the platyfish, Xiphophorus maculatus, provides insights into evolutionary adaptation and several complex traits.</title>
        <authorList>
            <person name="Schartl M."/>
            <person name="Walter R.B."/>
            <person name="Shen Y."/>
            <person name="Garcia T."/>
            <person name="Catchen J."/>
            <person name="Amores A."/>
            <person name="Braasch I."/>
            <person name="Chalopin D."/>
            <person name="Volff J.N."/>
            <person name="Lesch K.P."/>
            <person name="Bisazza A."/>
            <person name="Minx P."/>
            <person name="Hillier L."/>
            <person name="Wilson R.K."/>
            <person name="Fuerstenberg S."/>
            <person name="Boore J."/>
            <person name="Searle S."/>
            <person name="Postlethwait J.H."/>
            <person name="Warren W.C."/>
        </authorList>
    </citation>
    <scope>NUCLEOTIDE SEQUENCE [LARGE SCALE GENOMIC DNA]</scope>
    <source>
        <strain evidence="3">JP 163 A</strain>
    </source>
</reference>
<dbReference type="OrthoDB" id="8447538at2759"/>
<dbReference type="Ensembl" id="ENSXMAT00000029783.1">
    <property type="protein sequence ID" value="ENSXMAP00000025776.1"/>
    <property type="gene ID" value="ENSXMAG00000014360.2"/>
</dbReference>
<accession>A0A3B5Q6W4</accession>
<proteinExistence type="predicted"/>
<name>A0A3B5Q6W4_XIPMA</name>
<dbReference type="AlphaFoldDB" id="A0A3B5Q6W4"/>
<dbReference type="GO" id="GO:0006955">
    <property type="term" value="P:immune response"/>
    <property type="evidence" value="ECO:0007669"/>
    <property type="project" value="TreeGrafter"/>
</dbReference>
<dbReference type="KEGG" id="xma:102218260"/>
<dbReference type="PANTHER" id="PTHR14241">
    <property type="entry name" value="INTERFERON-INDUCED PROTEIN 44"/>
    <property type="match status" value="1"/>
</dbReference>
<reference evidence="3" key="1">
    <citation type="submission" date="2012-01" db="EMBL/GenBank/DDBJ databases">
        <authorList>
            <person name="Walter R."/>
            <person name="Schartl M."/>
            <person name="Warren W."/>
        </authorList>
    </citation>
    <scope>NUCLEOTIDE SEQUENCE [LARGE SCALE GENOMIC DNA]</scope>
    <source>
        <strain evidence="3">JP 163 A</strain>
    </source>
</reference>
<evidence type="ECO:0000256" key="1">
    <source>
        <dbReference type="SAM" id="MobiDB-lite"/>
    </source>
</evidence>
<evidence type="ECO:0000313" key="2">
    <source>
        <dbReference type="Ensembl" id="ENSXMAP00000025776.1"/>
    </source>
</evidence>
<dbReference type="InterPro" id="IPR027417">
    <property type="entry name" value="P-loop_NTPase"/>
</dbReference>
<dbReference type="Gene3D" id="3.40.50.300">
    <property type="entry name" value="P-loop containing nucleotide triphosphate hydrolases"/>
    <property type="match status" value="1"/>
</dbReference>
<organism evidence="2 3">
    <name type="scientific">Xiphophorus maculatus</name>
    <name type="common">Southern platyfish</name>
    <name type="synonym">Platypoecilus maculatus</name>
    <dbReference type="NCBI Taxonomy" id="8083"/>
    <lineage>
        <taxon>Eukaryota</taxon>
        <taxon>Metazoa</taxon>
        <taxon>Chordata</taxon>
        <taxon>Craniata</taxon>
        <taxon>Vertebrata</taxon>
        <taxon>Euteleostomi</taxon>
        <taxon>Actinopterygii</taxon>
        <taxon>Neopterygii</taxon>
        <taxon>Teleostei</taxon>
        <taxon>Neoteleostei</taxon>
        <taxon>Acanthomorphata</taxon>
        <taxon>Ovalentaria</taxon>
        <taxon>Atherinomorphae</taxon>
        <taxon>Cyprinodontiformes</taxon>
        <taxon>Poeciliidae</taxon>
        <taxon>Poeciliinae</taxon>
        <taxon>Xiphophorus</taxon>
    </lineage>
</organism>
<feature type="compositionally biased region" description="Polar residues" evidence="1">
    <location>
        <begin position="445"/>
        <end position="460"/>
    </location>
</feature>
<feature type="compositionally biased region" description="Acidic residues" evidence="1">
    <location>
        <begin position="398"/>
        <end position="408"/>
    </location>
</feature>
<reference evidence="2" key="3">
    <citation type="submission" date="2025-08" db="UniProtKB">
        <authorList>
            <consortium name="Ensembl"/>
        </authorList>
    </citation>
    <scope>IDENTIFICATION</scope>
    <source>
        <strain evidence="2">JP 163 A</strain>
    </source>
</reference>
<feature type="region of interest" description="Disordered" evidence="1">
    <location>
        <begin position="309"/>
        <end position="332"/>
    </location>
</feature>
<dbReference type="STRING" id="8083.ENSXMAP00000025776"/>
<reference evidence="2" key="4">
    <citation type="submission" date="2025-09" db="UniProtKB">
        <authorList>
            <consortium name="Ensembl"/>
        </authorList>
    </citation>
    <scope>IDENTIFICATION</scope>
    <source>
        <strain evidence="2">JP 163 A</strain>
    </source>
</reference>
<keyword evidence="3" id="KW-1185">Reference proteome</keyword>
<dbReference type="PANTHER" id="PTHR14241:SF1">
    <property type="entry name" value="INTERFERON-INDUCED PROTEIN 44-RELATED"/>
    <property type="match status" value="1"/>
</dbReference>
<protein>
    <submittedName>
        <fullName evidence="2">Interferon-induced protein 44-like</fullName>
    </submittedName>
</protein>
<feature type="region of interest" description="Disordered" evidence="1">
    <location>
        <begin position="359"/>
        <end position="378"/>
    </location>
</feature>
<dbReference type="GeneTree" id="ENSGT00940000160560"/>
<dbReference type="CDD" id="cd00882">
    <property type="entry name" value="Ras_like_GTPase"/>
    <property type="match status" value="1"/>
</dbReference>
<feature type="region of interest" description="Disordered" evidence="1">
    <location>
        <begin position="384"/>
        <end position="461"/>
    </location>
</feature>
<feature type="compositionally biased region" description="Polar residues" evidence="1">
    <location>
        <begin position="411"/>
        <end position="420"/>
    </location>
</feature>
<evidence type="ECO:0000313" key="3">
    <source>
        <dbReference type="Proteomes" id="UP000002852"/>
    </source>
</evidence>
<sequence length="603" mass="67183">MAQQSDFFKRLFGFESPEHTAQKAESPTLDEPWRELDWGEKQKNLKYVQEYKPEQDDIRYLRVLLYGPVGAGKSSFINSVSSVLRGRMTIPALASATTSDKSFTKKYETHKFNKGRGRAKTFYPLVFNDFMGLEDGTNRGVHADDIKLALEGHLKEGYEFNQVAPISQDDPGYNPTPSADDRVHVLVCVMSANTPQMNSSVLEKMKSVRETASDLGIPQMAMMTCIDEAYCEIDKDLRTVYKSKYLRKKMKDFSSAVGIPVNCIFPVKNYSEEIDMNDDIDTLILSALRKMVDFGDDFIEKAEMAAVGAEDNNMEDNGSAGEKDHKAASQPEGPKLETALQIYQPGNSHTETSSAMMDNLGMEQDDGDESSSEKSTETSFAMMDNLGGTQSQNGNCDEGMEQDDGDESSSEKSTGSNTDDPSTRSRLRDGWSNLTDKLPTLAKLEQSNQTTNSERLSFSSHFKPPAPVVKVHYISTSDTFGADTAIMKQLKNNLKSSVQLEETTRRNCSIIIVFCPVGLNYESEVKSAMEKEAVSSSGKPFIVVLMHHTRHPDYSTAECDVSEVLKNVFYVHVFYHETKPGLLECSQNARAIKLIEDVLLSKK</sequence>
<dbReference type="Proteomes" id="UP000002852">
    <property type="component" value="Unassembled WGS sequence"/>
</dbReference>
<dbReference type="InParanoid" id="A0A3B5Q6W4"/>
<dbReference type="SUPFAM" id="SSF52540">
    <property type="entry name" value="P-loop containing nucleoside triphosphate hydrolases"/>
    <property type="match status" value="1"/>
</dbReference>
<dbReference type="RefSeq" id="XP_023192690.1">
    <property type="nucleotide sequence ID" value="XM_023336922.1"/>
</dbReference>
<dbReference type="GeneID" id="102218260"/>